<dbReference type="InterPro" id="IPR044552">
    <property type="entry name" value="GLIP1-5/GLL25"/>
</dbReference>
<reference evidence="4 5" key="1">
    <citation type="journal article" date="2019" name="Plant Biotechnol. J.">
        <title>The red bayberry genome and genetic basis of sex determination.</title>
        <authorList>
            <person name="Jia H.M."/>
            <person name="Jia H.J."/>
            <person name="Cai Q.L."/>
            <person name="Wang Y."/>
            <person name="Zhao H.B."/>
            <person name="Yang W.F."/>
            <person name="Wang G.Y."/>
            <person name="Li Y.H."/>
            <person name="Zhan D.L."/>
            <person name="Shen Y.T."/>
            <person name="Niu Q.F."/>
            <person name="Chang L."/>
            <person name="Qiu J."/>
            <person name="Zhao L."/>
            <person name="Xie H.B."/>
            <person name="Fu W.Y."/>
            <person name="Jin J."/>
            <person name="Li X.W."/>
            <person name="Jiao Y."/>
            <person name="Zhou C.C."/>
            <person name="Tu T."/>
            <person name="Chai C.Y."/>
            <person name="Gao J.L."/>
            <person name="Fan L.J."/>
            <person name="van de Weg E."/>
            <person name="Wang J.Y."/>
            <person name="Gao Z.S."/>
        </authorList>
    </citation>
    <scope>NUCLEOTIDE SEQUENCE [LARGE SCALE GENOMIC DNA]</scope>
    <source>
        <tissue evidence="4">Leaves</tissue>
    </source>
</reference>
<dbReference type="OrthoDB" id="1600564at2759"/>
<dbReference type="Gene3D" id="3.40.50.1110">
    <property type="entry name" value="SGNH hydrolase"/>
    <property type="match status" value="1"/>
</dbReference>
<feature type="signal peptide" evidence="3">
    <location>
        <begin position="1"/>
        <end position="20"/>
    </location>
</feature>
<comment type="caution">
    <text evidence="4">The sequence shown here is derived from an EMBL/GenBank/DDBJ whole genome shotgun (WGS) entry which is preliminary data.</text>
</comment>
<dbReference type="CDD" id="cd01837">
    <property type="entry name" value="SGNH_plant_lipase_like"/>
    <property type="match status" value="1"/>
</dbReference>
<dbReference type="InterPro" id="IPR036514">
    <property type="entry name" value="SGNH_hydro_sf"/>
</dbReference>
<dbReference type="PROSITE" id="PS51257">
    <property type="entry name" value="PROKAR_LIPOPROTEIN"/>
    <property type="match status" value="1"/>
</dbReference>
<protein>
    <submittedName>
        <fullName evidence="4">GDSL esterase/lipase 5</fullName>
    </submittedName>
</protein>
<dbReference type="GO" id="GO:0016298">
    <property type="term" value="F:lipase activity"/>
    <property type="evidence" value="ECO:0007669"/>
    <property type="project" value="TreeGrafter"/>
</dbReference>
<dbReference type="Proteomes" id="UP000516437">
    <property type="component" value="Chromosome 7"/>
</dbReference>
<evidence type="ECO:0000256" key="3">
    <source>
        <dbReference type="SAM" id="SignalP"/>
    </source>
</evidence>
<dbReference type="AlphaFoldDB" id="A0A6A1V453"/>
<comment type="similarity">
    <text evidence="1">Belongs to the 'GDSL' lipolytic enzyme family.</text>
</comment>
<dbReference type="Pfam" id="PF00657">
    <property type="entry name" value="Lipase_GDSL"/>
    <property type="match status" value="1"/>
</dbReference>
<dbReference type="PANTHER" id="PTHR45966">
    <property type="entry name" value="GDSL-LIKE LIPASE/ACYLHYDROLASE"/>
    <property type="match status" value="1"/>
</dbReference>
<keyword evidence="2 3" id="KW-0732">Signal</keyword>
<evidence type="ECO:0000256" key="1">
    <source>
        <dbReference type="ARBA" id="ARBA00008668"/>
    </source>
</evidence>
<evidence type="ECO:0000313" key="5">
    <source>
        <dbReference type="Proteomes" id="UP000516437"/>
    </source>
</evidence>
<dbReference type="EMBL" id="RXIC02000025">
    <property type="protein sequence ID" value="KAB1206607.1"/>
    <property type="molecule type" value="Genomic_DNA"/>
</dbReference>
<gene>
    <name evidence="4" type="ORF">CJ030_MR7G002263</name>
</gene>
<dbReference type="InterPro" id="IPR001087">
    <property type="entry name" value="GDSL"/>
</dbReference>
<organism evidence="4 5">
    <name type="scientific">Morella rubra</name>
    <name type="common">Chinese bayberry</name>
    <dbReference type="NCBI Taxonomy" id="262757"/>
    <lineage>
        <taxon>Eukaryota</taxon>
        <taxon>Viridiplantae</taxon>
        <taxon>Streptophyta</taxon>
        <taxon>Embryophyta</taxon>
        <taxon>Tracheophyta</taxon>
        <taxon>Spermatophyta</taxon>
        <taxon>Magnoliopsida</taxon>
        <taxon>eudicotyledons</taxon>
        <taxon>Gunneridae</taxon>
        <taxon>Pentapetalae</taxon>
        <taxon>rosids</taxon>
        <taxon>fabids</taxon>
        <taxon>Fagales</taxon>
        <taxon>Myricaceae</taxon>
        <taxon>Morella</taxon>
    </lineage>
</organism>
<proteinExistence type="inferred from homology"/>
<dbReference type="SUPFAM" id="SSF52266">
    <property type="entry name" value="SGNH hydrolase"/>
    <property type="match status" value="1"/>
</dbReference>
<feature type="chain" id="PRO_5025535697" evidence="3">
    <location>
        <begin position="21"/>
        <end position="390"/>
    </location>
</feature>
<dbReference type="PANTHER" id="PTHR45966:SF13">
    <property type="entry name" value="GDSL ESTERASE_LIPASE"/>
    <property type="match status" value="1"/>
</dbReference>
<sequence length="390" mass="43131">MARAISHFDCFSICVTLALTISCRVCGSAPLQKRSPLFVLGDSAVDSGNNNYIDTSPGYRANYRPYGQNGYFGEPTGRFSNGRVVVDFVAEYAGLPIIPPFLQPSAEFIDGVNFASGGAGVLPETNRGQAIHLQKQVNNFEEVQKSLTQKYGEARARELISEAVYFISIGSNDYMGGYLRNPKMQEDYSHEQYVGMVIGNLTKTILVLYEKGGRKFGFLSLSPLGCLPALRALNHKADTDGGCFEEACALAQAHNNALKLVLTSLEHRLKGFKYCISNFYDWLLDRINNHSQYGFKDGMNACCGTGPFGGIFTCGGTRDIPDYQLCDRADDYLWWDSVHPTEKLHQQLAKALWNGPPSSVGPYNLQDLFLSKDKLIIEDEVDDPDIVSVF</sequence>
<evidence type="ECO:0000256" key="2">
    <source>
        <dbReference type="ARBA" id="ARBA00022729"/>
    </source>
</evidence>
<accession>A0A6A1V453</accession>
<name>A0A6A1V453_9ROSI</name>
<evidence type="ECO:0000313" key="4">
    <source>
        <dbReference type="EMBL" id="KAB1206607.1"/>
    </source>
</evidence>
<keyword evidence="5" id="KW-1185">Reference proteome</keyword>
<dbReference type="InterPro" id="IPR035669">
    <property type="entry name" value="SGNH_plant_lipase-like"/>
</dbReference>